<dbReference type="NCBIfam" id="TIGR01224">
    <property type="entry name" value="hutI"/>
    <property type="match status" value="1"/>
</dbReference>
<organism evidence="10 11">
    <name type="scientific">Thermanaerothrix solaris</name>
    <dbReference type="NCBI Taxonomy" id="3058434"/>
    <lineage>
        <taxon>Bacteria</taxon>
        <taxon>Bacillati</taxon>
        <taxon>Chloroflexota</taxon>
        <taxon>Anaerolineae</taxon>
        <taxon>Anaerolineales</taxon>
        <taxon>Anaerolineaceae</taxon>
        <taxon>Thermanaerothrix</taxon>
    </lineage>
</organism>
<keyword evidence="4 7" id="KW-0369">Histidine metabolism</keyword>
<name>A0ABU3NNC8_9CHLR</name>
<feature type="binding site" evidence="7">
    <location>
        <position position="74"/>
    </location>
    <ligand>
        <name>Fe(3+)</name>
        <dbReference type="ChEBI" id="CHEBI:29034"/>
    </ligand>
</feature>
<keyword evidence="3 7" id="KW-0378">Hydrolase</keyword>
<dbReference type="InterPro" id="IPR006680">
    <property type="entry name" value="Amidohydro-rel"/>
</dbReference>
<evidence type="ECO:0000256" key="6">
    <source>
        <dbReference type="ARBA" id="ARBA00023004"/>
    </source>
</evidence>
<comment type="pathway">
    <text evidence="7">Amino-acid degradation; L-histidine degradation into L-glutamate; N-formimidoyl-L-glutamate from L-histidine: step 3/3.</text>
</comment>
<keyword evidence="11" id="KW-1185">Reference proteome</keyword>
<keyword evidence="5 7" id="KW-0862">Zinc</keyword>
<keyword evidence="2 7" id="KW-0479">Metal-binding</keyword>
<dbReference type="SUPFAM" id="SSF51556">
    <property type="entry name" value="Metallo-dependent hydrolases"/>
    <property type="match status" value="1"/>
</dbReference>
<feature type="binding site" evidence="7">
    <location>
        <position position="146"/>
    </location>
    <ligand>
        <name>N-formimidoyl-L-glutamate</name>
        <dbReference type="ChEBI" id="CHEBI:58928"/>
    </ligand>
</feature>
<sequence length="415" mass="44742">MLIHSASQLLTLAGGPQRGHELGRLGLIEDGAVLVRGGLIEAVGPSAVLRAAYPNEDLWDAGGRVVMPGFVDPHTHLVWAGDRAQEFEWRTQGKTYTEIAAAGGGILATVRATREAPLETLIEQARQRAWTMLRHGTTTAEAKTGYGLTPESELRLLEAILQLNQEGPLELVPTYLAAHDVPPEFRSDPQTYVDQLCTEMLPAVRQWWQTHAPGRPLPFVDVFCERIAFDLAQSRQILVRARELGFGLKIHADEFESLGGARLAVELGATSADHLVKTPPEDIQALAVSGTVAVALPCTPFGLAQPEYTPARAILDAGGLLALATDLNPGTAWCESMPFVIALACRYLKLTPAEAIAAATINAAAAIGAADRLGSLEPGKQADLIVLDVPDYRHLGYRFGTNPVLRVMKRGRWVV</sequence>
<dbReference type="Gene3D" id="3.20.20.140">
    <property type="entry name" value="Metal-dependent hydrolases"/>
    <property type="match status" value="1"/>
</dbReference>
<evidence type="ECO:0000313" key="11">
    <source>
        <dbReference type="Proteomes" id="UP001254165"/>
    </source>
</evidence>
<feature type="binding site" evidence="7">
    <location>
        <position position="330"/>
    </location>
    <ligand>
        <name>N-formimidoyl-L-glutamate</name>
        <dbReference type="ChEBI" id="CHEBI:58928"/>
    </ligand>
</feature>
<feature type="binding site" evidence="7">
    <location>
        <position position="83"/>
    </location>
    <ligand>
        <name>4-imidazolone-5-propanoate</name>
        <dbReference type="ChEBI" id="CHEBI:77893"/>
    </ligand>
</feature>
<proteinExistence type="inferred from homology"/>
<comment type="subcellular location">
    <subcellularLocation>
        <location evidence="7">Cytoplasm</location>
    </subcellularLocation>
</comment>
<dbReference type="CDD" id="cd01296">
    <property type="entry name" value="Imidazolone-5PH"/>
    <property type="match status" value="1"/>
</dbReference>
<keyword evidence="6 7" id="KW-0408">Iron</keyword>
<dbReference type="SUPFAM" id="SSF51338">
    <property type="entry name" value="Composite domain of metallo-dependent hydrolases"/>
    <property type="match status" value="1"/>
</dbReference>
<feature type="binding site" evidence="7">
    <location>
        <position position="326"/>
    </location>
    <ligand>
        <name>Zn(2+)</name>
        <dbReference type="ChEBI" id="CHEBI:29105"/>
    </ligand>
</feature>
<evidence type="ECO:0000256" key="4">
    <source>
        <dbReference type="ARBA" id="ARBA00022808"/>
    </source>
</evidence>
<keyword evidence="7" id="KW-0963">Cytoplasm</keyword>
<comment type="cofactor">
    <cofactor evidence="7">
        <name>Zn(2+)</name>
        <dbReference type="ChEBI" id="CHEBI:29105"/>
    </cofactor>
    <cofactor evidence="7">
        <name>Fe(3+)</name>
        <dbReference type="ChEBI" id="CHEBI:29034"/>
    </cofactor>
    <text evidence="7">Binds 1 zinc or iron ion per subunit.</text>
</comment>
<protein>
    <recommendedName>
        <fullName evidence="1 7">Imidazolonepropionase</fullName>
        <ecNumber evidence="1 7">3.5.2.7</ecNumber>
    </recommendedName>
    <alternativeName>
        <fullName evidence="7">Imidazolone-5-propionate hydrolase</fullName>
    </alternativeName>
</protein>
<feature type="binding site" evidence="7">
    <location>
        <position position="179"/>
    </location>
    <ligand>
        <name>4-imidazolone-5-propanoate</name>
        <dbReference type="ChEBI" id="CHEBI:77893"/>
    </ligand>
</feature>
<dbReference type="PANTHER" id="PTHR42752">
    <property type="entry name" value="IMIDAZOLONEPROPIONASE"/>
    <property type="match status" value="1"/>
</dbReference>
<dbReference type="EMBL" id="JAUHMF010000002">
    <property type="protein sequence ID" value="MDT8898332.1"/>
    <property type="molecule type" value="Genomic_DNA"/>
</dbReference>
<feature type="binding site" evidence="7">
    <location>
        <position position="331"/>
    </location>
    <ligand>
        <name>4-imidazolone-5-propanoate</name>
        <dbReference type="ChEBI" id="CHEBI:77893"/>
    </ligand>
</feature>
<evidence type="ECO:0000256" key="1">
    <source>
        <dbReference type="ARBA" id="ARBA00012864"/>
    </source>
</evidence>
<dbReference type="Gene3D" id="2.30.40.10">
    <property type="entry name" value="Urease, subunit C, domain 1"/>
    <property type="match status" value="1"/>
</dbReference>
<dbReference type="RefSeq" id="WP_315624991.1">
    <property type="nucleotide sequence ID" value="NZ_JAUHMF010000002.1"/>
</dbReference>
<reference evidence="10 11" key="1">
    <citation type="submission" date="2023-07" db="EMBL/GenBank/DDBJ databases">
        <title>Novel species of Thermanaerothrix with wide hydrolytic capabilities.</title>
        <authorList>
            <person name="Zayulina K.S."/>
            <person name="Podosokorskaya O.A."/>
            <person name="Elcheninov A.G."/>
        </authorList>
    </citation>
    <scope>NUCLEOTIDE SEQUENCE [LARGE SCALE GENOMIC DNA]</scope>
    <source>
        <strain evidence="10 11">4228-RoL</strain>
    </source>
</reference>
<evidence type="ECO:0000256" key="2">
    <source>
        <dbReference type="ARBA" id="ARBA00022723"/>
    </source>
</evidence>
<feature type="binding site" evidence="7">
    <location>
        <position position="146"/>
    </location>
    <ligand>
        <name>4-imidazolone-5-propanoate</name>
        <dbReference type="ChEBI" id="CHEBI:77893"/>
    </ligand>
</feature>
<feature type="binding site" evidence="7">
    <location>
        <position position="76"/>
    </location>
    <ligand>
        <name>Fe(3+)</name>
        <dbReference type="ChEBI" id="CHEBI:29034"/>
    </ligand>
</feature>
<evidence type="ECO:0000259" key="8">
    <source>
        <dbReference type="Pfam" id="PF01979"/>
    </source>
</evidence>
<dbReference type="Pfam" id="PF01979">
    <property type="entry name" value="Amidohydro_1"/>
    <property type="match status" value="1"/>
</dbReference>
<feature type="binding site" evidence="7">
    <location>
        <position position="251"/>
    </location>
    <ligand>
        <name>Fe(3+)</name>
        <dbReference type="ChEBI" id="CHEBI:29034"/>
    </ligand>
</feature>
<dbReference type="PANTHER" id="PTHR42752:SF1">
    <property type="entry name" value="IMIDAZOLONEPROPIONASE-RELATED"/>
    <property type="match status" value="1"/>
</dbReference>
<dbReference type="EC" id="3.5.2.7" evidence="1 7"/>
<evidence type="ECO:0000259" key="9">
    <source>
        <dbReference type="Pfam" id="PF22039"/>
    </source>
</evidence>
<feature type="domain" description="Aminodeoxyfutalosine deaminase/Imidazolonepropionase-like composite" evidence="9">
    <location>
        <begin position="31"/>
        <end position="54"/>
    </location>
</feature>
<feature type="binding site" evidence="7">
    <location>
        <position position="326"/>
    </location>
    <ligand>
        <name>Fe(3+)</name>
        <dbReference type="ChEBI" id="CHEBI:29034"/>
    </ligand>
</feature>
<comment type="similarity">
    <text evidence="7">Belongs to the metallo-dependent hydrolases superfamily. HutI family.</text>
</comment>
<gene>
    <name evidence="7 10" type="primary">hutI</name>
    <name evidence="10" type="ORF">QYE77_08635</name>
</gene>
<evidence type="ECO:0000256" key="3">
    <source>
        <dbReference type="ARBA" id="ARBA00022801"/>
    </source>
</evidence>
<accession>A0ABU3NNC8</accession>
<dbReference type="Proteomes" id="UP001254165">
    <property type="component" value="Unassembled WGS sequence"/>
</dbReference>
<feature type="binding site" evidence="7">
    <location>
        <position position="74"/>
    </location>
    <ligand>
        <name>Zn(2+)</name>
        <dbReference type="ChEBI" id="CHEBI:29105"/>
    </ligand>
</feature>
<dbReference type="InterPro" id="IPR011059">
    <property type="entry name" value="Metal-dep_hydrolase_composite"/>
</dbReference>
<evidence type="ECO:0000256" key="5">
    <source>
        <dbReference type="ARBA" id="ARBA00022833"/>
    </source>
</evidence>
<dbReference type="Pfam" id="PF22039">
    <property type="entry name" value="HUTI_composite_bact"/>
    <property type="match status" value="1"/>
</dbReference>
<feature type="domain" description="Amidohydrolase-related" evidence="8">
    <location>
        <begin position="65"/>
        <end position="414"/>
    </location>
</feature>
<dbReference type="InterPro" id="IPR032466">
    <property type="entry name" value="Metal_Hydrolase"/>
</dbReference>
<comment type="caution">
    <text evidence="10">The sequence shown here is derived from an EMBL/GenBank/DDBJ whole genome shotgun (WGS) entry which is preliminary data.</text>
</comment>
<evidence type="ECO:0000313" key="10">
    <source>
        <dbReference type="EMBL" id="MDT8898332.1"/>
    </source>
</evidence>
<feature type="binding site" evidence="7">
    <location>
        <position position="328"/>
    </location>
    <ligand>
        <name>N-formimidoyl-L-glutamate</name>
        <dbReference type="ChEBI" id="CHEBI:58928"/>
    </ligand>
</feature>
<dbReference type="InterPro" id="IPR054418">
    <property type="entry name" value="MQNX/HUTI_composite_N"/>
</dbReference>
<feature type="binding site" evidence="7">
    <location>
        <position position="254"/>
    </location>
    <ligand>
        <name>4-imidazolone-5-propanoate</name>
        <dbReference type="ChEBI" id="CHEBI:77893"/>
    </ligand>
</feature>
<dbReference type="InterPro" id="IPR005920">
    <property type="entry name" value="HutI"/>
</dbReference>
<dbReference type="HAMAP" id="MF_00372">
    <property type="entry name" value="HutI"/>
    <property type="match status" value="1"/>
</dbReference>
<evidence type="ECO:0000256" key="7">
    <source>
        <dbReference type="HAMAP-Rule" id="MF_00372"/>
    </source>
</evidence>
<comment type="catalytic activity">
    <reaction evidence="7">
        <text>4-imidazolone-5-propanoate + H2O = N-formimidoyl-L-glutamate</text>
        <dbReference type="Rhea" id="RHEA:23660"/>
        <dbReference type="ChEBI" id="CHEBI:15377"/>
        <dbReference type="ChEBI" id="CHEBI:58928"/>
        <dbReference type="ChEBI" id="CHEBI:77893"/>
        <dbReference type="EC" id="3.5.2.7"/>
    </reaction>
</comment>
<feature type="binding site" evidence="7">
    <location>
        <position position="251"/>
    </location>
    <ligand>
        <name>Zn(2+)</name>
        <dbReference type="ChEBI" id="CHEBI:29105"/>
    </ligand>
</feature>
<dbReference type="GO" id="GO:0050480">
    <property type="term" value="F:imidazolonepropionase activity"/>
    <property type="evidence" value="ECO:0007669"/>
    <property type="project" value="UniProtKB-EC"/>
</dbReference>
<feature type="binding site" evidence="7">
    <location>
        <position position="76"/>
    </location>
    <ligand>
        <name>Zn(2+)</name>
        <dbReference type="ChEBI" id="CHEBI:29105"/>
    </ligand>
</feature>
<comment type="function">
    <text evidence="7">Catalyzes the hydrolytic cleavage of the carbon-nitrogen bond in imidazolone-5-propanoate to yield N-formimidoyl-L-glutamate. It is the third step in the universal histidine degradation pathway.</text>
</comment>